<dbReference type="EMBL" id="BSDE01000008">
    <property type="protein sequence ID" value="GLH74724.1"/>
    <property type="molecule type" value="Genomic_DNA"/>
</dbReference>
<dbReference type="Pfam" id="PF00106">
    <property type="entry name" value="adh_short"/>
    <property type="match status" value="1"/>
</dbReference>
<keyword evidence="2" id="KW-0560">Oxidoreductase</keyword>
<gene>
    <name evidence="3" type="ORF">GETHLI_32260</name>
</gene>
<evidence type="ECO:0000256" key="2">
    <source>
        <dbReference type="ARBA" id="ARBA00023002"/>
    </source>
</evidence>
<evidence type="ECO:0000313" key="4">
    <source>
        <dbReference type="Proteomes" id="UP001165069"/>
    </source>
</evidence>
<dbReference type="PANTHER" id="PTHR24320">
    <property type="entry name" value="RETINOL DEHYDROGENASE"/>
    <property type="match status" value="1"/>
</dbReference>
<dbReference type="SUPFAM" id="SSF51735">
    <property type="entry name" value="NAD(P)-binding Rossmann-fold domains"/>
    <property type="match status" value="1"/>
</dbReference>
<dbReference type="PANTHER" id="PTHR24320:SF148">
    <property type="entry name" value="NAD(P)-BINDING ROSSMANN-FOLD SUPERFAMILY PROTEIN"/>
    <property type="match status" value="1"/>
</dbReference>
<dbReference type="Proteomes" id="UP001165069">
    <property type="component" value="Unassembled WGS sequence"/>
</dbReference>
<reference evidence="3 4" key="1">
    <citation type="journal article" date="2023" name="Antonie Van Leeuwenhoek">
        <title>Mesoterricola silvestris gen. nov., sp. nov., Mesoterricola sediminis sp. nov., Geothrix oryzae sp. nov., Geothrix edaphica sp. nov., Geothrix rubra sp. nov., and Geothrix limicola sp. nov., six novel members of Acidobacteriota isolated from soils.</title>
        <authorList>
            <person name="Itoh H."/>
            <person name="Sugisawa Y."/>
            <person name="Mise K."/>
            <person name="Xu Z."/>
            <person name="Kuniyasu M."/>
            <person name="Ushijima N."/>
            <person name="Kawano K."/>
            <person name="Kobayashi E."/>
            <person name="Shiratori Y."/>
            <person name="Masuda Y."/>
            <person name="Senoo K."/>
        </authorList>
    </citation>
    <scope>NUCLEOTIDE SEQUENCE [LARGE SCALE GENOMIC DNA]</scope>
    <source>
        <strain evidence="3 4">Red804</strain>
    </source>
</reference>
<protein>
    <submittedName>
        <fullName evidence="3">3-oxoacyl-ACP reductase</fullName>
    </submittedName>
</protein>
<dbReference type="InterPro" id="IPR002347">
    <property type="entry name" value="SDR_fam"/>
</dbReference>
<evidence type="ECO:0000256" key="1">
    <source>
        <dbReference type="ARBA" id="ARBA00006484"/>
    </source>
</evidence>
<name>A0ABQ5QIN7_9BACT</name>
<proteinExistence type="inferred from homology"/>
<comment type="similarity">
    <text evidence="1">Belongs to the short-chain dehydrogenases/reductases (SDR) family.</text>
</comment>
<organism evidence="3 4">
    <name type="scientific">Geothrix limicola</name>
    <dbReference type="NCBI Taxonomy" id="2927978"/>
    <lineage>
        <taxon>Bacteria</taxon>
        <taxon>Pseudomonadati</taxon>
        <taxon>Acidobacteriota</taxon>
        <taxon>Holophagae</taxon>
        <taxon>Holophagales</taxon>
        <taxon>Holophagaceae</taxon>
        <taxon>Geothrix</taxon>
    </lineage>
</organism>
<dbReference type="Gene3D" id="3.40.50.720">
    <property type="entry name" value="NAD(P)-binding Rossmann-like Domain"/>
    <property type="match status" value="1"/>
</dbReference>
<comment type="caution">
    <text evidence="3">The sequence shown here is derived from an EMBL/GenBank/DDBJ whole genome shotgun (WGS) entry which is preliminary data.</text>
</comment>
<keyword evidence="4" id="KW-1185">Reference proteome</keyword>
<evidence type="ECO:0000313" key="3">
    <source>
        <dbReference type="EMBL" id="GLH74724.1"/>
    </source>
</evidence>
<dbReference type="PRINTS" id="PR00081">
    <property type="entry name" value="GDHRDH"/>
</dbReference>
<dbReference type="RefSeq" id="WP_285577334.1">
    <property type="nucleotide sequence ID" value="NZ_BSDE01000008.1"/>
</dbReference>
<accession>A0ABQ5QIN7</accession>
<dbReference type="InterPro" id="IPR036291">
    <property type="entry name" value="NAD(P)-bd_dom_sf"/>
</dbReference>
<sequence length="265" mass="28459">MNHVPTVLLTGATDGIGRALASALALRGARLLLHGRSEAKLARLAGELPGCETLRADFADLTEVRAMGAQLAARREPIDVLIANAGVFMTERVLTVDGCETTFQVNHLAHLRLMLDLLPALRPGGRVVVVASTSHDKVRAVDLDNLDWHRDFAGYPAYGLAKLAQLAAALELAPRLWERDITLQALHPGSILTKLQVAGWGGGGDPAPDAAVARVLALALDEPRPLPTGQWWVEGRPRAANPLLDDADLRRALMSRSMALLEVRT</sequence>